<feature type="compositionally biased region" description="Polar residues" evidence="1">
    <location>
        <begin position="1"/>
        <end position="26"/>
    </location>
</feature>
<feature type="region of interest" description="Disordered" evidence="1">
    <location>
        <begin position="1"/>
        <end position="36"/>
    </location>
</feature>
<dbReference type="AlphaFoldDB" id="A0A4C2A1L1"/>
<evidence type="ECO:0000313" key="2">
    <source>
        <dbReference type="EMBL" id="GBP93642.1"/>
    </source>
</evidence>
<keyword evidence="3" id="KW-1185">Reference proteome</keyword>
<organism evidence="2 3">
    <name type="scientific">Eumeta variegata</name>
    <name type="common">Bagworm moth</name>
    <name type="synonym">Eumeta japonica</name>
    <dbReference type="NCBI Taxonomy" id="151549"/>
    <lineage>
        <taxon>Eukaryota</taxon>
        <taxon>Metazoa</taxon>
        <taxon>Ecdysozoa</taxon>
        <taxon>Arthropoda</taxon>
        <taxon>Hexapoda</taxon>
        <taxon>Insecta</taxon>
        <taxon>Pterygota</taxon>
        <taxon>Neoptera</taxon>
        <taxon>Endopterygota</taxon>
        <taxon>Lepidoptera</taxon>
        <taxon>Glossata</taxon>
        <taxon>Ditrysia</taxon>
        <taxon>Tineoidea</taxon>
        <taxon>Psychidae</taxon>
        <taxon>Oiketicinae</taxon>
        <taxon>Eumeta</taxon>
    </lineage>
</organism>
<protein>
    <submittedName>
        <fullName evidence="2">Uncharacterized protein</fullName>
    </submittedName>
</protein>
<evidence type="ECO:0000313" key="3">
    <source>
        <dbReference type="Proteomes" id="UP000299102"/>
    </source>
</evidence>
<accession>A0A4C2A1L1</accession>
<sequence>MRSSRSGFTSPSGNMLASQLPENDTPSGELIRGDIESSGDLPRNCYINDLPKFTRESPHFWNAEAALEARGEGGPPAAALMAETSVTGF</sequence>
<dbReference type="Proteomes" id="UP000299102">
    <property type="component" value="Unassembled WGS sequence"/>
</dbReference>
<proteinExistence type="predicted"/>
<reference evidence="2 3" key="1">
    <citation type="journal article" date="2019" name="Commun. Biol.">
        <title>The bagworm genome reveals a unique fibroin gene that provides high tensile strength.</title>
        <authorList>
            <person name="Kono N."/>
            <person name="Nakamura H."/>
            <person name="Ohtoshi R."/>
            <person name="Tomita M."/>
            <person name="Numata K."/>
            <person name="Arakawa K."/>
        </authorList>
    </citation>
    <scope>NUCLEOTIDE SEQUENCE [LARGE SCALE GENOMIC DNA]</scope>
</reference>
<name>A0A4C2A1L1_EUMVA</name>
<evidence type="ECO:0000256" key="1">
    <source>
        <dbReference type="SAM" id="MobiDB-lite"/>
    </source>
</evidence>
<comment type="caution">
    <text evidence="2">The sequence shown here is derived from an EMBL/GenBank/DDBJ whole genome shotgun (WGS) entry which is preliminary data.</text>
</comment>
<dbReference type="EMBL" id="BGZK01002400">
    <property type="protein sequence ID" value="GBP93642.1"/>
    <property type="molecule type" value="Genomic_DNA"/>
</dbReference>
<gene>
    <name evidence="2" type="ORF">EVAR_69608_1</name>
</gene>